<evidence type="ECO:0000313" key="2">
    <source>
        <dbReference type="EMBL" id="GLY65126.1"/>
    </source>
</evidence>
<evidence type="ECO:0000256" key="1">
    <source>
        <dbReference type="SAM" id="MobiDB-lite"/>
    </source>
</evidence>
<evidence type="ECO:0000313" key="3">
    <source>
        <dbReference type="Proteomes" id="UP001165136"/>
    </source>
</evidence>
<dbReference type="AlphaFoldDB" id="A0A9W6QW46"/>
<comment type="caution">
    <text evidence="2">The sequence shown here is derived from an EMBL/GenBank/DDBJ whole genome shotgun (WGS) entry which is preliminary data.</text>
</comment>
<feature type="region of interest" description="Disordered" evidence="1">
    <location>
        <begin position="105"/>
        <end position="176"/>
    </location>
</feature>
<organism evidence="2 3">
    <name type="scientific">Amycolatopsis taiwanensis</name>
    <dbReference type="NCBI Taxonomy" id="342230"/>
    <lineage>
        <taxon>Bacteria</taxon>
        <taxon>Bacillati</taxon>
        <taxon>Actinomycetota</taxon>
        <taxon>Actinomycetes</taxon>
        <taxon>Pseudonocardiales</taxon>
        <taxon>Pseudonocardiaceae</taxon>
        <taxon>Amycolatopsis</taxon>
    </lineage>
</organism>
<dbReference type="Proteomes" id="UP001165136">
    <property type="component" value="Unassembled WGS sequence"/>
</dbReference>
<feature type="compositionally biased region" description="Low complexity" evidence="1">
    <location>
        <begin position="118"/>
        <end position="128"/>
    </location>
</feature>
<sequence>MSASDGRRLDRRAAERVLGGDLAAGGPGLHALLAVASAPARPGELAGEEAAVAALHSARIEPRPAGRRRMIRTVLATLVTTRAAVAFAATAAVTVGGVVTVAAATGGSGPTVPPPAPTTAATLSRASAEPPPSAEPPSAEPPPSSASRTGERAGEQAAPPAAAHPNPNPNPSLDGLCRAYTSGAGAEHGKALDSPAFTALITAAGGKDKVADYCTSLLPTRSASPEMDHNETTPPGIGHKEIPHLPTLTP</sequence>
<reference evidence="2" key="1">
    <citation type="submission" date="2023-03" db="EMBL/GenBank/DDBJ databases">
        <title>Amycolatopsis taiwanensis NBRC 103393.</title>
        <authorList>
            <person name="Ichikawa N."/>
            <person name="Sato H."/>
            <person name="Tonouchi N."/>
        </authorList>
    </citation>
    <scope>NUCLEOTIDE SEQUENCE</scope>
    <source>
        <strain evidence="2">NBRC 103393</strain>
    </source>
</reference>
<name>A0A9W6QW46_9PSEU</name>
<feature type="region of interest" description="Disordered" evidence="1">
    <location>
        <begin position="220"/>
        <end position="250"/>
    </location>
</feature>
<gene>
    <name evidence="2" type="ORF">Atai01_17450</name>
</gene>
<accession>A0A9W6QW46</accession>
<dbReference type="RefSeq" id="WP_285486457.1">
    <property type="nucleotide sequence ID" value="NZ_BSTI01000003.1"/>
</dbReference>
<keyword evidence="3" id="KW-1185">Reference proteome</keyword>
<proteinExistence type="predicted"/>
<dbReference type="EMBL" id="BSTI01000003">
    <property type="protein sequence ID" value="GLY65126.1"/>
    <property type="molecule type" value="Genomic_DNA"/>
</dbReference>
<feature type="compositionally biased region" description="Pro residues" evidence="1">
    <location>
        <begin position="129"/>
        <end position="144"/>
    </location>
</feature>
<protein>
    <submittedName>
        <fullName evidence="2">Uncharacterized protein</fullName>
    </submittedName>
</protein>